<dbReference type="InterPro" id="IPR002937">
    <property type="entry name" value="Amino_oxidase"/>
</dbReference>
<dbReference type="RefSeq" id="WP_089749499.1">
    <property type="nucleotide sequence ID" value="NZ_FOOG01000002.1"/>
</dbReference>
<feature type="binding site" evidence="3">
    <location>
        <position position="87"/>
    </location>
    <ligand>
        <name>substrate</name>
    </ligand>
</feature>
<dbReference type="Gene3D" id="6.10.140.1210">
    <property type="match status" value="1"/>
</dbReference>
<name>A0A1I2JSF9_9BACI</name>
<dbReference type="GO" id="GO:0009063">
    <property type="term" value="P:amino acid catabolic process"/>
    <property type="evidence" value="ECO:0007669"/>
    <property type="project" value="TreeGrafter"/>
</dbReference>
<evidence type="ECO:0000256" key="3">
    <source>
        <dbReference type="PIRSR" id="PIRSR601613-1"/>
    </source>
</evidence>
<gene>
    <name evidence="5" type="ORF">SAMN05216353_10233</name>
</gene>
<feature type="binding site" evidence="3">
    <location>
        <begin position="84"/>
        <end position="87"/>
    </location>
    <ligand>
        <name>FAD</name>
        <dbReference type="ChEBI" id="CHEBI:57692"/>
    </ligand>
</feature>
<proteinExistence type="predicted"/>
<evidence type="ECO:0000256" key="2">
    <source>
        <dbReference type="ARBA" id="ARBA00023002"/>
    </source>
</evidence>
<feature type="domain" description="Amine oxidase" evidence="4">
    <location>
        <begin position="39"/>
        <end position="485"/>
    </location>
</feature>
<evidence type="ECO:0000313" key="6">
    <source>
        <dbReference type="Proteomes" id="UP000198897"/>
    </source>
</evidence>
<reference evidence="6" key="1">
    <citation type="submission" date="2016-10" db="EMBL/GenBank/DDBJ databases">
        <authorList>
            <person name="Varghese N."/>
            <person name="Submissions S."/>
        </authorList>
    </citation>
    <scope>NUCLEOTIDE SEQUENCE [LARGE SCALE GENOMIC DNA]</scope>
    <source>
        <strain evidence="6">FP5</strain>
    </source>
</reference>
<comment type="cofactor">
    <cofactor evidence="1">
        <name>FAD</name>
        <dbReference type="ChEBI" id="CHEBI:57692"/>
    </cofactor>
</comment>
<dbReference type="GO" id="GO:0001716">
    <property type="term" value="F:L-amino-acid oxidase activity"/>
    <property type="evidence" value="ECO:0007669"/>
    <property type="project" value="TreeGrafter"/>
</dbReference>
<keyword evidence="6" id="KW-1185">Reference proteome</keyword>
<dbReference type="Pfam" id="PF01593">
    <property type="entry name" value="Amino_oxidase"/>
    <property type="match status" value="1"/>
</dbReference>
<dbReference type="SUPFAM" id="SSF54373">
    <property type="entry name" value="FAD-linked reductases, C-terminal domain"/>
    <property type="match status" value="1"/>
</dbReference>
<dbReference type="PANTHER" id="PTHR10742:SF342">
    <property type="entry name" value="AMINE OXIDASE"/>
    <property type="match status" value="1"/>
</dbReference>
<feature type="binding site" evidence="3">
    <location>
        <position position="462"/>
    </location>
    <ligand>
        <name>FAD</name>
        <dbReference type="ChEBI" id="CHEBI:57692"/>
    </ligand>
</feature>
<protein>
    <submittedName>
        <fullName evidence="5">Monoamine oxidase</fullName>
    </submittedName>
</protein>
<dbReference type="Gene3D" id="3.50.50.60">
    <property type="entry name" value="FAD/NAD(P)-binding domain"/>
    <property type="match status" value="1"/>
</dbReference>
<dbReference type="AlphaFoldDB" id="A0A1I2JSF9"/>
<dbReference type="PRINTS" id="PR00757">
    <property type="entry name" value="AMINEOXDASEF"/>
</dbReference>
<accession>A0A1I2JSF9</accession>
<evidence type="ECO:0000256" key="1">
    <source>
        <dbReference type="ARBA" id="ARBA00001974"/>
    </source>
</evidence>
<evidence type="ECO:0000313" key="5">
    <source>
        <dbReference type="EMBL" id="SFF57129.1"/>
    </source>
</evidence>
<dbReference type="InterPro" id="IPR001613">
    <property type="entry name" value="Flavin_amine_oxidase"/>
</dbReference>
<dbReference type="Proteomes" id="UP000198897">
    <property type="component" value="Unassembled WGS sequence"/>
</dbReference>
<dbReference type="SUPFAM" id="SSF51905">
    <property type="entry name" value="FAD/NAD(P)-binding domain"/>
    <property type="match status" value="1"/>
</dbReference>
<dbReference type="Gene3D" id="1.10.10.1620">
    <property type="match status" value="1"/>
</dbReference>
<dbReference type="InterPro" id="IPR050281">
    <property type="entry name" value="Flavin_monoamine_oxidase"/>
</dbReference>
<dbReference type="Gene3D" id="3.90.660.10">
    <property type="match status" value="2"/>
</dbReference>
<feature type="binding site" evidence="3">
    <location>
        <position position="266"/>
    </location>
    <ligand>
        <name>FAD</name>
        <dbReference type="ChEBI" id="CHEBI:57692"/>
    </ligand>
</feature>
<evidence type="ECO:0000259" key="4">
    <source>
        <dbReference type="Pfam" id="PF01593"/>
    </source>
</evidence>
<organism evidence="5 6">
    <name type="scientific">Halobacillus alkaliphilus</name>
    <dbReference type="NCBI Taxonomy" id="396056"/>
    <lineage>
        <taxon>Bacteria</taxon>
        <taxon>Bacillati</taxon>
        <taxon>Bacillota</taxon>
        <taxon>Bacilli</taxon>
        <taxon>Bacillales</taxon>
        <taxon>Bacillaceae</taxon>
        <taxon>Halobacillus</taxon>
    </lineage>
</organism>
<dbReference type="EMBL" id="FOOG01000002">
    <property type="protein sequence ID" value="SFF57129.1"/>
    <property type="molecule type" value="Genomic_DNA"/>
</dbReference>
<dbReference type="PANTHER" id="PTHR10742">
    <property type="entry name" value="FLAVIN MONOAMINE OXIDASE"/>
    <property type="match status" value="1"/>
</dbReference>
<keyword evidence="2" id="KW-0560">Oxidoreductase</keyword>
<dbReference type="Gene3D" id="1.10.405.10">
    <property type="entry name" value="Guanine Nucleotide Dissociation Inhibitor, domain 1"/>
    <property type="match status" value="1"/>
</dbReference>
<dbReference type="InterPro" id="IPR036188">
    <property type="entry name" value="FAD/NAD-bd_sf"/>
</dbReference>
<sequence length="489" mass="55688">MTVRTDEVLNYPDQMLSIIKNGLERKDYSKKVLIIGAGMAGLVAASLLKRAGHHVTLLEGSDRIGGRVYTVRKPFTPGNYIDVGAMRIPDNHELVLEYSRRYLLPLHPFINSSPVDLIYVNNVLTTRKVYEENPDILQFPVNDNEKGRTATNLFLEAVQPFLDLYSNSSPEEQKRLKAEYAHYSMGEFLEFNPIGKPLSTYTIRSIGVMLGLEGFPEFSFVDILTDIIYPIFGKSERFFEIEGGNDRLPYSFVPELLHEIRLNRKVERIYQSSQGVRIQARDRVSGTWHHYEGDYGIVTVPFPVFQFIDVFPYHSISFEKWQIIRELINVPAVKIGIEFRHRFWEKAGVGNAISDQPSRFSYIPSQGIGTGGPAVLLASYSWGQDAILWASLPHDEMVRELLNDLSKIYGKIVYQEFMTAFSYNWSLDEYSAGAFTLFLPGQGQDFSEVIRQPEGRLHFAGEHTSSFHGWLEGAIESGIRTAYEINNRA</sequence>
<dbReference type="OrthoDB" id="25353at2"/>